<evidence type="ECO:0000256" key="2">
    <source>
        <dbReference type="ARBA" id="ARBA00004614"/>
    </source>
</evidence>
<evidence type="ECO:0000256" key="1">
    <source>
        <dbReference type="ARBA" id="ARBA00002154"/>
    </source>
</evidence>
<dbReference type="PANTHER" id="PTHR46815:SF1">
    <property type="entry name" value="PROTEIN KISH-B"/>
    <property type="match status" value="1"/>
</dbReference>
<dbReference type="Pfam" id="PF06842">
    <property type="entry name" value="DUF1242"/>
    <property type="match status" value="1"/>
</dbReference>
<name>A0A9Q0LFW4_ANAIG</name>
<comment type="function">
    <text evidence="1 9">Involved in the early part of the secretory pathway.</text>
</comment>
<dbReference type="AlphaFoldDB" id="A0A9Q0LFW4"/>
<keyword evidence="11" id="KW-1185">Reference proteome</keyword>
<keyword evidence="7" id="KW-0333">Golgi apparatus</keyword>
<evidence type="ECO:0000256" key="7">
    <source>
        <dbReference type="ARBA" id="ARBA00023034"/>
    </source>
</evidence>
<keyword evidence="6 9" id="KW-1133">Transmembrane helix</keyword>
<evidence type="ECO:0000256" key="8">
    <source>
        <dbReference type="ARBA" id="ARBA00023136"/>
    </source>
</evidence>
<evidence type="ECO:0000313" key="11">
    <source>
        <dbReference type="Proteomes" id="UP001149090"/>
    </source>
</evidence>
<feature type="transmembrane region" description="Helical" evidence="9">
    <location>
        <begin position="6"/>
        <end position="24"/>
    </location>
</feature>
<evidence type="ECO:0000256" key="9">
    <source>
        <dbReference type="RuleBase" id="RU910717"/>
    </source>
</evidence>
<keyword evidence="5" id="KW-0732">Signal</keyword>
<keyword evidence="4 9" id="KW-0812">Transmembrane</keyword>
<evidence type="ECO:0000256" key="6">
    <source>
        <dbReference type="ARBA" id="ARBA00022989"/>
    </source>
</evidence>
<dbReference type="InterPro" id="IPR042863">
    <property type="entry name" value="Kish-B"/>
</dbReference>
<reference evidence="10" key="1">
    <citation type="submission" date="2022-10" db="EMBL/GenBank/DDBJ databases">
        <title>Novel sulphate-reducing endosymbionts in the free-living metamonad Anaeramoeba.</title>
        <authorList>
            <person name="Jerlstrom-Hultqvist J."/>
            <person name="Cepicka I."/>
            <person name="Gallot-Lavallee L."/>
            <person name="Salas-Leiva D."/>
            <person name="Curtis B.A."/>
            <person name="Zahonova K."/>
            <person name="Pipaliya S."/>
            <person name="Dacks J."/>
            <person name="Roger A.J."/>
        </authorList>
    </citation>
    <scope>NUCLEOTIDE SEQUENCE</scope>
    <source>
        <strain evidence="10">BMAN</strain>
    </source>
</reference>
<comment type="subcellular location">
    <subcellularLocation>
        <location evidence="2">Golgi apparatus membrane</location>
        <topology evidence="2">Single-pass type I membrane protein</topology>
    </subcellularLocation>
</comment>
<dbReference type="GO" id="GO:0000139">
    <property type="term" value="C:Golgi membrane"/>
    <property type="evidence" value="ECO:0007669"/>
    <property type="project" value="UniProtKB-SubCell"/>
</dbReference>
<keyword evidence="8 9" id="KW-0472">Membrane</keyword>
<dbReference type="OrthoDB" id="10034655at2759"/>
<dbReference type="OMA" id="IVMAFYI"/>
<evidence type="ECO:0000256" key="4">
    <source>
        <dbReference type="ARBA" id="ARBA00022692"/>
    </source>
</evidence>
<dbReference type="InterPro" id="IPR009653">
    <property type="entry name" value="Ksh1"/>
</dbReference>
<organism evidence="10 11">
    <name type="scientific">Anaeramoeba ignava</name>
    <name type="common">Anaerobic marine amoeba</name>
    <dbReference type="NCBI Taxonomy" id="1746090"/>
    <lineage>
        <taxon>Eukaryota</taxon>
        <taxon>Metamonada</taxon>
        <taxon>Anaeramoebidae</taxon>
        <taxon>Anaeramoeba</taxon>
    </lineage>
</organism>
<comment type="caution">
    <text evidence="10">The sequence shown here is derived from an EMBL/GenBank/DDBJ whole genome shotgun (WGS) entry which is preliminary data.</text>
</comment>
<feature type="transmembrane region" description="Helical" evidence="9">
    <location>
        <begin position="45"/>
        <end position="69"/>
    </location>
</feature>
<proteinExistence type="inferred from homology"/>
<evidence type="ECO:0000256" key="5">
    <source>
        <dbReference type="ARBA" id="ARBA00022729"/>
    </source>
</evidence>
<comment type="similarity">
    <text evidence="3 9">Belongs to the KISH family.</text>
</comment>
<evidence type="ECO:0000313" key="10">
    <source>
        <dbReference type="EMBL" id="KAJ5072097.1"/>
    </source>
</evidence>
<sequence>MVNAYSAEGFVAVILLIICSTAYLRTTKRLKEMFLKTKKGILYKASVIGIRLHYFVSISCFLLAGYITFS</sequence>
<comment type="caution">
    <text evidence="9">Lacks conserved residue(s) required for the propagation of feature annotation.</text>
</comment>
<dbReference type="EMBL" id="JAPDFW010000083">
    <property type="protein sequence ID" value="KAJ5072097.1"/>
    <property type="molecule type" value="Genomic_DNA"/>
</dbReference>
<evidence type="ECO:0000256" key="3">
    <source>
        <dbReference type="ARBA" id="ARBA00008961"/>
    </source>
</evidence>
<dbReference type="PANTHER" id="PTHR46815">
    <property type="entry name" value="PROTEIN KISH-B"/>
    <property type="match status" value="1"/>
</dbReference>
<gene>
    <name evidence="10" type="ORF">M0811_09741</name>
</gene>
<dbReference type="Proteomes" id="UP001149090">
    <property type="component" value="Unassembled WGS sequence"/>
</dbReference>
<protein>
    <recommendedName>
        <fullName evidence="9">Protein kish</fullName>
    </recommendedName>
</protein>
<accession>A0A9Q0LFW4</accession>